<organism evidence="1 2">
    <name type="scientific">Symmachiella macrocystis</name>
    <dbReference type="NCBI Taxonomy" id="2527985"/>
    <lineage>
        <taxon>Bacteria</taxon>
        <taxon>Pseudomonadati</taxon>
        <taxon>Planctomycetota</taxon>
        <taxon>Planctomycetia</taxon>
        <taxon>Planctomycetales</taxon>
        <taxon>Planctomycetaceae</taxon>
        <taxon>Symmachiella</taxon>
    </lineage>
</organism>
<evidence type="ECO:0000313" key="1">
    <source>
        <dbReference type="EMBL" id="TWU11750.1"/>
    </source>
</evidence>
<dbReference type="Proteomes" id="UP000320735">
    <property type="component" value="Unassembled WGS sequence"/>
</dbReference>
<name>A0A5C6BIC8_9PLAN</name>
<dbReference type="Pfam" id="PF13557">
    <property type="entry name" value="Phenol_MetA_deg"/>
    <property type="match status" value="1"/>
</dbReference>
<sequence>MPQMQILSQDVRHRIVLIPCFILLIVLLGNTCAFAQDFANPFQDSFRENLQEFQSEGDGEGEELLETDRDSFTPATTLVGRNRFMIESSYSFIDNRATADTNSFPELLTRYGLSDWFEIRLGWNFEAGGGGEISGVELGAEEEIGSFERETNVIYGFKVAVSEQEEWWPESAVIIHADTPTSGPNTATQFVAGYVFGWILPNQWTLDSALRYVAANDEGDHFNQWAPSVVLKVPVCERWDVHAEYFGIFSDNRANEGNPQYFSPGIHYLISPEFEIGVRTGWGLNQDAANFFSNVGVGVRF</sequence>
<keyword evidence="2" id="KW-1185">Reference proteome</keyword>
<dbReference type="EMBL" id="SJPP01000001">
    <property type="protein sequence ID" value="TWU11750.1"/>
    <property type="molecule type" value="Genomic_DNA"/>
</dbReference>
<dbReference type="SUPFAM" id="SSF56935">
    <property type="entry name" value="Porins"/>
    <property type="match status" value="1"/>
</dbReference>
<accession>A0A5C6BIC8</accession>
<dbReference type="OrthoDB" id="257472at2"/>
<proteinExistence type="predicted"/>
<evidence type="ECO:0008006" key="3">
    <source>
        <dbReference type="Google" id="ProtNLM"/>
    </source>
</evidence>
<dbReference type="InterPro" id="IPR025737">
    <property type="entry name" value="FApF"/>
</dbReference>
<gene>
    <name evidence="1" type="ORF">CA54_05590</name>
</gene>
<dbReference type="RefSeq" id="WP_146369309.1">
    <property type="nucleotide sequence ID" value="NZ_SJPP01000001.1"/>
</dbReference>
<evidence type="ECO:0000313" key="2">
    <source>
        <dbReference type="Proteomes" id="UP000320735"/>
    </source>
</evidence>
<protein>
    <recommendedName>
        <fullName evidence="3">Transporter</fullName>
    </recommendedName>
</protein>
<comment type="caution">
    <text evidence="1">The sequence shown here is derived from an EMBL/GenBank/DDBJ whole genome shotgun (WGS) entry which is preliminary data.</text>
</comment>
<dbReference type="AlphaFoldDB" id="A0A5C6BIC8"/>
<reference evidence="1 2" key="1">
    <citation type="submission" date="2019-02" db="EMBL/GenBank/DDBJ databases">
        <title>Deep-cultivation of Planctomycetes and their phenomic and genomic characterization uncovers novel biology.</title>
        <authorList>
            <person name="Wiegand S."/>
            <person name="Jogler M."/>
            <person name="Boedeker C."/>
            <person name="Pinto D."/>
            <person name="Vollmers J."/>
            <person name="Rivas-Marin E."/>
            <person name="Kohn T."/>
            <person name="Peeters S.H."/>
            <person name="Heuer A."/>
            <person name="Rast P."/>
            <person name="Oberbeckmann S."/>
            <person name="Bunk B."/>
            <person name="Jeske O."/>
            <person name="Meyerdierks A."/>
            <person name="Storesund J.E."/>
            <person name="Kallscheuer N."/>
            <person name="Luecker S."/>
            <person name="Lage O.M."/>
            <person name="Pohl T."/>
            <person name="Merkel B.J."/>
            <person name="Hornburger P."/>
            <person name="Mueller R.-W."/>
            <person name="Bruemmer F."/>
            <person name="Labrenz M."/>
            <person name="Spormann A.M."/>
            <person name="Op Den Camp H."/>
            <person name="Overmann J."/>
            <person name="Amann R."/>
            <person name="Jetten M.S.M."/>
            <person name="Mascher T."/>
            <person name="Medema M.H."/>
            <person name="Devos D.P."/>
            <person name="Kaster A.-K."/>
            <person name="Ovreas L."/>
            <person name="Rohde M."/>
            <person name="Galperin M.Y."/>
            <person name="Jogler C."/>
        </authorList>
    </citation>
    <scope>NUCLEOTIDE SEQUENCE [LARGE SCALE GENOMIC DNA]</scope>
    <source>
        <strain evidence="1 2">CA54</strain>
    </source>
</reference>